<comment type="caution">
    <text evidence="2">The sequence shown here is derived from an EMBL/GenBank/DDBJ whole genome shotgun (WGS) entry which is preliminary data.</text>
</comment>
<keyword evidence="1" id="KW-0472">Membrane</keyword>
<dbReference type="Pfam" id="PF12679">
    <property type="entry name" value="ABC2_membrane_2"/>
    <property type="match status" value="1"/>
</dbReference>
<feature type="transmembrane region" description="Helical" evidence="1">
    <location>
        <begin position="113"/>
        <end position="136"/>
    </location>
</feature>
<keyword evidence="3" id="KW-1185">Reference proteome</keyword>
<evidence type="ECO:0000313" key="3">
    <source>
        <dbReference type="Proteomes" id="UP001500957"/>
    </source>
</evidence>
<evidence type="ECO:0000313" key="2">
    <source>
        <dbReference type="EMBL" id="GAA0615473.1"/>
    </source>
</evidence>
<dbReference type="EMBL" id="BAAAHE010000012">
    <property type="protein sequence ID" value="GAA0615473.1"/>
    <property type="molecule type" value="Genomic_DNA"/>
</dbReference>
<gene>
    <name evidence="2" type="ORF">GCM10009547_16740</name>
</gene>
<feature type="transmembrane region" description="Helical" evidence="1">
    <location>
        <begin position="171"/>
        <end position="190"/>
    </location>
</feature>
<feature type="transmembrane region" description="Helical" evidence="1">
    <location>
        <begin position="142"/>
        <end position="164"/>
    </location>
</feature>
<evidence type="ECO:0000256" key="1">
    <source>
        <dbReference type="SAM" id="Phobius"/>
    </source>
</evidence>
<accession>A0ABP3RR78</accession>
<keyword evidence="1" id="KW-0812">Transmembrane</keyword>
<keyword evidence="1" id="KW-1133">Transmembrane helix</keyword>
<feature type="transmembrane region" description="Helical" evidence="1">
    <location>
        <begin position="33"/>
        <end position="54"/>
    </location>
</feature>
<dbReference type="PANTHER" id="PTHR37305">
    <property type="entry name" value="INTEGRAL MEMBRANE PROTEIN-RELATED"/>
    <property type="match status" value="1"/>
</dbReference>
<organism evidence="2 3">
    <name type="scientific">Sporichthya brevicatena</name>
    <dbReference type="NCBI Taxonomy" id="171442"/>
    <lineage>
        <taxon>Bacteria</taxon>
        <taxon>Bacillati</taxon>
        <taxon>Actinomycetota</taxon>
        <taxon>Actinomycetes</taxon>
        <taxon>Sporichthyales</taxon>
        <taxon>Sporichthyaceae</taxon>
        <taxon>Sporichthya</taxon>
    </lineage>
</organism>
<sequence length="257" mass="26258">MNTHTGHAPTIGGPFNMTVAQLTMRGLLGRRRIIFLLALPALLLSLAILIRALAGQDDEVTAGVAGGLGIAVFVPLMGVIAGTGAIAPEIDDGSIVYLLAKPLSRHTMATTKAIVAMATIVLFSGVPAGLAAFLMSGTDNDLALGFLVGASVAGIAYGAVFLLLGVVTRSAVLVGLLYALVWETVVGSFIPGARTLSISQWAASVTEAIVGEDVADSLGLESAVSLGVGIPMLVIVTVGATWYAGHRLRTIRLSGEE</sequence>
<dbReference type="Proteomes" id="UP001500957">
    <property type="component" value="Unassembled WGS sequence"/>
</dbReference>
<dbReference type="RefSeq" id="WP_344603556.1">
    <property type="nucleotide sequence ID" value="NZ_BAAAHE010000012.1"/>
</dbReference>
<proteinExistence type="predicted"/>
<protein>
    <submittedName>
        <fullName evidence="2">ABC transporter permease</fullName>
    </submittedName>
</protein>
<dbReference type="PANTHER" id="PTHR37305:SF1">
    <property type="entry name" value="MEMBRANE PROTEIN"/>
    <property type="match status" value="1"/>
</dbReference>
<feature type="transmembrane region" description="Helical" evidence="1">
    <location>
        <begin position="223"/>
        <end position="244"/>
    </location>
</feature>
<reference evidence="3" key="1">
    <citation type="journal article" date="2019" name="Int. J. Syst. Evol. Microbiol.">
        <title>The Global Catalogue of Microorganisms (GCM) 10K type strain sequencing project: providing services to taxonomists for standard genome sequencing and annotation.</title>
        <authorList>
            <consortium name="The Broad Institute Genomics Platform"/>
            <consortium name="The Broad Institute Genome Sequencing Center for Infectious Disease"/>
            <person name="Wu L."/>
            <person name="Ma J."/>
        </authorList>
    </citation>
    <scope>NUCLEOTIDE SEQUENCE [LARGE SCALE GENOMIC DNA]</scope>
    <source>
        <strain evidence="3">JCM 10671</strain>
    </source>
</reference>
<feature type="transmembrane region" description="Helical" evidence="1">
    <location>
        <begin position="60"/>
        <end position="81"/>
    </location>
</feature>
<name>A0ABP3RR78_9ACTN</name>